<keyword evidence="2" id="KW-1185">Reference proteome</keyword>
<evidence type="ECO:0000313" key="1">
    <source>
        <dbReference type="EMBL" id="GCE02184.1"/>
    </source>
</evidence>
<dbReference type="AlphaFoldDB" id="A0A401Z5Q4"/>
<dbReference type="EMBL" id="BIFH01000059">
    <property type="protein sequence ID" value="GCE02184.1"/>
    <property type="molecule type" value="Genomic_DNA"/>
</dbReference>
<name>A0A401Z5Q4_9ACTN</name>
<protein>
    <submittedName>
        <fullName evidence="1">Uncharacterized protein</fullName>
    </submittedName>
</protein>
<proteinExistence type="predicted"/>
<comment type="caution">
    <text evidence="1">The sequence shown here is derived from an EMBL/GenBank/DDBJ whole genome shotgun (WGS) entry which is preliminary data.</text>
</comment>
<evidence type="ECO:0000313" key="2">
    <source>
        <dbReference type="Proteomes" id="UP000286931"/>
    </source>
</evidence>
<organism evidence="1 2">
    <name type="scientific">Embleya hyalina</name>
    <dbReference type="NCBI Taxonomy" id="516124"/>
    <lineage>
        <taxon>Bacteria</taxon>
        <taxon>Bacillati</taxon>
        <taxon>Actinomycetota</taxon>
        <taxon>Actinomycetes</taxon>
        <taxon>Kitasatosporales</taxon>
        <taxon>Streptomycetaceae</taxon>
        <taxon>Embleya</taxon>
    </lineage>
</organism>
<sequence length="367" mass="40481">MVTTAEFALYSDASFAGGPVGDSGPYRFISTLPAPFRPRMRAGVVLRVDDHVPRRTPKMDATDAEGWLALRPDDEIAVLGSLALGVRLRSGGAVRVFEDDSDLRGRPVEYDHEPCPFRLPEPPEVLPGLAGRVVPFEGVAEWMGRFRDLAPGHALALMRAARHYRDALWWAEEDPEIAWLWLVSALETVAVEEQAITDPVETLGLWNEKVRKALVAAGDEDLLCVVAKAAGPLVRSTARYRSLIERYFPAPPSRRPETDRVLWERENLIAAATQVYGYRSKKLHVGLPFPSPMCAAPFTFTGQTPPERPPGLASAAGSSTWSAADLPMHLHTYAHITREVLMNWWRAHATSTTRAADTKSNGQSSLE</sequence>
<reference evidence="1 2" key="1">
    <citation type="submission" date="2018-12" db="EMBL/GenBank/DDBJ databases">
        <title>Draft genome sequence of Embleya hyalina NBRC 13850T.</title>
        <authorList>
            <person name="Komaki H."/>
            <person name="Hosoyama A."/>
            <person name="Kimura A."/>
            <person name="Ichikawa N."/>
            <person name="Tamura T."/>
        </authorList>
    </citation>
    <scope>NUCLEOTIDE SEQUENCE [LARGE SCALE GENOMIC DNA]</scope>
    <source>
        <strain evidence="1 2">NBRC 13850</strain>
    </source>
</reference>
<dbReference type="Proteomes" id="UP000286931">
    <property type="component" value="Unassembled WGS sequence"/>
</dbReference>
<gene>
    <name evidence="1" type="ORF">EHYA_09961</name>
</gene>
<accession>A0A401Z5Q4</accession>